<dbReference type="InterPro" id="IPR049945">
    <property type="entry name" value="AAA_22"/>
</dbReference>
<gene>
    <name evidence="3" type="ORF">GWK41_01315</name>
</gene>
<evidence type="ECO:0000313" key="3">
    <source>
        <dbReference type="EMBL" id="MBK3331702.1"/>
    </source>
</evidence>
<dbReference type="Gene3D" id="2.30.30.40">
    <property type="entry name" value="SH3 Domains"/>
    <property type="match status" value="1"/>
</dbReference>
<dbReference type="Pfam" id="PF13401">
    <property type="entry name" value="AAA_22"/>
    <property type="match status" value="1"/>
</dbReference>
<reference evidence="3 4" key="1">
    <citation type="journal article" date="2021" name="Syst. Appl. Microbiol.">
        <title>Persephonella atlantica sp. nov.: How to adapt to physico-chemical gradients in high temperature hydrothermal habitats.</title>
        <authorList>
            <person name="Francois D.X."/>
            <person name="Godfroy A."/>
            <person name="Mathien C."/>
            <person name="Aube J."/>
            <person name="Cathalot C."/>
            <person name="Lesongeur F."/>
            <person name="L'Haridon S."/>
            <person name="Philippon X."/>
            <person name="Roussel E.G."/>
        </authorList>
    </citation>
    <scope>NUCLEOTIDE SEQUENCE [LARGE SCALE GENOMIC DNA]</scope>
    <source>
        <strain evidence="3 4">MO1340</strain>
    </source>
</reference>
<evidence type="ECO:0000313" key="4">
    <source>
        <dbReference type="Proteomes" id="UP000772812"/>
    </source>
</evidence>
<dbReference type="PANTHER" id="PTHR35894:SF1">
    <property type="entry name" value="PHOSPHORIBULOKINASE _ URIDINE KINASE FAMILY"/>
    <property type="match status" value="1"/>
</dbReference>
<feature type="domain" description="SH3b" evidence="2">
    <location>
        <begin position="315"/>
        <end position="377"/>
    </location>
</feature>
<dbReference type="SMART" id="SM00287">
    <property type="entry name" value="SH3b"/>
    <property type="match status" value="1"/>
</dbReference>
<keyword evidence="1" id="KW-0472">Membrane</keyword>
<protein>
    <submittedName>
        <fullName evidence="3">AAA family ATPase</fullName>
    </submittedName>
</protein>
<name>A0ABS1GFK7_9AQUI</name>
<organism evidence="3 4">
    <name type="scientific">Persephonella atlantica</name>
    <dbReference type="NCBI Taxonomy" id="2699429"/>
    <lineage>
        <taxon>Bacteria</taxon>
        <taxon>Pseudomonadati</taxon>
        <taxon>Aquificota</taxon>
        <taxon>Aquificia</taxon>
        <taxon>Aquificales</taxon>
        <taxon>Hydrogenothermaceae</taxon>
        <taxon>Persephonella</taxon>
    </lineage>
</organism>
<accession>A0ABS1GFK7</accession>
<keyword evidence="1" id="KW-1133">Transmembrane helix</keyword>
<evidence type="ECO:0000259" key="2">
    <source>
        <dbReference type="PROSITE" id="PS51781"/>
    </source>
</evidence>
<comment type="caution">
    <text evidence="3">The sequence shown here is derived from an EMBL/GenBank/DDBJ whole genome shotgun (WGS) entry which is preliminary data.</text>
</comment>
<feature type="transmembrane region" description="Helical" evidence="1">
    <location>
        <begin position="279"/>
        <end position="297"/>
    </location>
</feature>
<keyword evidence="1" id="KW-0812">Transmembrane</keyword>
<dbReference type="RefSeq" id="WP_200673111.1">
    <property type="nucleotide sequence ID" value="NZ_JAACYA010000001.1"/>
</dbReference>
<sequence length="393" mass="45449">MAEFLEFFAFKDDPFRITPDVDFFYMSSVHQEALSSIEYVTESGEGFAVIIGEPGTGKTITIRKFLSRLPESVEYAYILFPNLSPEEMFRAVLEDFGIEIDDNVSKNKLFSQLRNFLIKKKEERKKVLIIVDEAQNLPVETLEELRILSNLETDKEKLLQIILLGQPELERKLNLPELRQLKQRITVFFRLRNLSKNEMVDYINYRLAKAGNSSIRIEKGAYNAIYRYSNGNLRTINLIMERALMSAFVSNRHGIKKEDVLTAVDSLGLKTLKGNNKKYIISIIMLFIILAVPVYFYNLNNKDKSFTADYKKSVIKRGFVKVNKLNMRKKPSGDAEIIYVLRKGDSLDILEGREDWLKVRYKNITGWVNKKYVGPIDDKAGIRKSSDLQSKTY</sequence>
<proteinExistence type="predicted"/>
<keyword evidence="4" id="KW-1185">Reference proteome</keyword>
<dbReference type="PROSITE" id="PS51781">
    <property type="entry name" value="SH3B"/>
    <property type="match status" value="1"/>
</dbReference>
<dbReference type="InterPro" id="IPR027417">
    <property type="entry name" value="P-loop_NTPase"/>
</dbReference>
<dbReference type="InterPro" id="IPR003646">
    <property type="entry name" value="SH3-like_bac-type"/>
</dbReference>
<dbReference type="Pfam" id="PF08239">
    <property type="entry name" value="SH3_3"/>
    <property type="match status" value="1"/>
</dbReference>
<dbReference type="Gene3D" id="3.40.50.300">
    <property type="entry name" value="P-loop containing nucleotide triphosphate hydrolases"/>
    <property type="match status" value="1"/>
</dbReference>
<dbReference type="Proteomes" id="UP000772812">
    <property type="component" value="Unassembled WGS sequence"/>
</dbReference>
<dbReference type="InterPro" id="IPR052026">
    <property type="entry name" value="ExeA_AAA_ATPase_DNA-bind"/>
</dbReference>
<dbReference type="SUPFAM" id="SSF52540">
    <property type="entry name" value="P-loop containing nucleoside triphosphate hydrolases"/>
    <property type="match status" value="1"/>
</dbReference>
<evidence type="ECO:0000256" key="1">
    <source>
        <dbReference type="SAM" id="Phobius"/>
    </source>
</evidence>
<dbReference type="EMBL" id="JAACYA010000001">
    <property type="protein sequence ID" value="MBK3331702.1"/>
    <property type="molecule type" value="Genomic_DNA"/>
</dbReference>
<dbReference type="PANTHER" id="PTHR35894">
    <property type="entry name" value="GENERAL SECRETION PATHWAY PROTEIN A-RELATED"/>
    <property type="match status" value="1"/>
</dbReference>